<keyword evidence="6" id="KW-1185">Reference proteome</keyword>
<gene>
    <name evidence="4" type="primary">fliE</name>
    <name evidence="5" type="ORF">FHS79_000500</name>
</gene>
<dbReference type="PRINTS" id="PR01006">
    <property type="entry name" value="FLGHOOKFLIE"/>
</dbReference>
<accession>A0A841L203</accession>
<organism evidence="5 6">
    <name type="scientific">Polymorphobacter multimanifer</name>
    <dbReference type="NCBI Taxonomy" id="1070431"/>
    <lineage>
        <taxon>Bacteria</taxon>
        <taxon>Pseudomonadati</taxon>
        <taxon>Pseudomonadota</taxon>
        <taxon>Alphaproteobacteria</taxon>
        <taxon>Sphingomonadales</taxon>
        <taxon>Sphingosinicellaceae</taxon>
        <taxon>Polymorphobacter</taxon>
    </lineage>
</organism>
<dbReference type="EMBL" id="JACIIV010000003">
    <property type="protein sequence ID" value="MBB6226346.1"/>
    <property type="molecule type" value="Genomic_DNA"/>
</dbReference>
<dbReference type="InterPro" id="IPR001624">
    <property type="entry name" value="FliE"/>
</dbReference>
<name>A0A841L203_9SPHN</name>
<comment type="caution">
    <text evidence="5">The sequence shown here is derived from an EMBL/GenBank/DDBJ whole genome shotgun (WGS) entry which is preliminary data.</text>
</comment>
<dbReference type="GO" id="GO:0005198">
    <property type="term" value="F:structural molecule activity"/>
    <property type="evidence" value="ECO:0007669"/>
    <property type="project" value="InterPro"/>
</dbReference>
<keyword evidence="5" id="KW-0966">Cell projection</keyword>
<dbReference type="Proteomes" id="UP000538147">
    <property type="component" value="Unassembled WGS sequence"/>
</dbReference>
<protein>
    <recommendedName>
        <fullName evidence="4">Flagellar hook-basal body complex protein FliE</fullName>
    </recommendedName>
</protein>
<dbReference type="Pfam" id="PF02049">
    <property type="entry name" value="FliE"/>
    <property type="match status" value="1"/>
</dbReference>
<evidence type="ECO:0000256" key="1">
    <source>
        <dbReference type="ARBA" id="ARBA00004117"/>
    </source>
</evidence>
<evidence type="ECO:0000313" key="6">
    <source>
        <dbReference type="Proteomes" id="UP000538147"/>
    </source>
</evidence>
<dbReference type="GO" id="GO:0071973">
    <property type="term" value="P:bacterial-type flagellum-dependent cell motility"/>
    <property type="evidence" value="ECO:0007669"/>
    <property type="project" value="InterPro"/>
</dbReference>
<dbReference type="AlphaFoldDB" id="A0A841L203"/>
<keyword evidence="5" id="KW-0969">Cilium</keyword>
<evidence type="ECO:0000256" key="3">
    <source>
        <dbReference type="ARBA" id="ARBA00023143"/>
    </source>
</evidence>
<comment type="similarity">
    <text evidence="2 4">Belongs to the FliE family.</text>
</comment>
<comment type="subcellular location">
    <subcellularLocation>
        <location evidence="1 4">Bacterial flagellum basal body</location>
    </subcellularLocation>
</comment>
<dbReference type="HAMAP" id="MF_00724">
    <property type="entry name" value="FliE"/>
    <property type="match status" value="1"/>
</dbReference>
<dbReference type="GO" id="GO:0009425">
    <property type="term" value="C:bacterial-type flagellum basal body"/>
    <property type="evidence" value="ECO:0007669"/>
    <property type="project" value="UniProtKB-SubCell"/>
</dbReference>
<dbReference type="GO" id="GO:0003774">
    <property type="term" value="F:cytoskeletal motor activity"/>
    <property type="evidence" value="ECO:0007669"/>
    <property type="project" value="InterPro"/>
</dbReference>
<reference evidence="5 6" key="1">
    <citation type="submission" date="2020-08" db="EMBL/GenBank/DDBJ databases">
        <title>Genomic Encyclopedia of Type Strains, Phase IV (KMG-IV): sequencing the most valuable type-strain genomes for metagenomic binning, comparative biology and taxonomic classification.</title>
        <authorList>
            <person name="Goeker M."/>
        </authorList>
    </citation>
    <scope>NUCLEOTIDE SEQUENCE [LARGE SCALE GENOMIC DNA]</scope>
    <source>
        <strain evidence="5 6">DSM 102189</strain>
    </source>
</reference>
<keyword evidence="5" id="KW-0282">Flagellum</keyword>
<evidence type="ECO:0000256" key="2">
    <source>
        <dbReference type="ARBA" id="ARBA00009272"/>
    </source>
</evidence>
<sequence length="109" mass="11532">MLPPVDASSVMALRARILAQSEQLGALSRTADAPKPAVPFESAMSDALKAVSQVQDDAGARSAAFERGETQDLAAVMIARQKASLAFEATLQARNRLLGAYKDVMSMPL</sequence>
<evidence type="ECO:0000256" key="4">
    <source>
        <dbReference type="HAMAP-Rule" id="MF_00724"/>
    </source>
</evidence>
<keyword evidence="3 4" id="KW-0975">Bacterial flagellum</keyword>
<proteinExistence type="inferred from homology"/>
<dbReference type="RefSeq" id="WP_184194876.1">
    <property type="nucleotide sequence ID" value="NZ_BMOX01000095.1"/>
</dbReference>
<dbReference type="PANTHER" id="PTHR34653:SF1">
    <property type="entry name" value="FLAGELLAR HOOK-BASAL BODY COMPLEX PROTEIN FLIE"/>
    <property type="match status" value="1"/>
</dbReference>
<evidence type="ECO:0000313" key="5">
    <source>
        <dbReference type="EMBL" id="MBB6226346.1"/>
    </source>
</evidence>
<dbReference type="PANTHER" id="PTHR34653">
    <property type="match status" value="1"/>
</dbReference>